<organism evidence="7 8">
    <name type="scientific">Cimex lectularius</name>
    <name type="common">Bed bug</name>
    <name type="synonym">Acanthia lectularia</name>
    <dbReference type="NCBI Taxonomy" id="79782"/>
    <lineage>
        <taxon>Eukaryota</taxon>
        <taxon>Metazoa</taxon>
        <taxon>Ecdysozoa</taxon>
        <taxon>Arthropoda</taxon>
        <taxon>Hexapoda</taxon>
        <taxon>Insecta</taxon>
        <taxon>Pterygota</taxon>
        <taxon>Neoptera</taxon>
        <taxon>Paraneoptera</taxon>
        <taxon>Hemiptera</taxon>
        <taxon>Heteroptera</taxon>
        <taxon>Panheteroptera</taxon>
        <taxon>Cimicomorpha</taxon>
        <taxon>Cimicidae</taxon>
        <taxon>Cimex</taxon>
    </lineage>
</organism>
<evidence type="ECO:0000259" key="6">
    <source>
        <dbReference type="PROSITE" id="PS51039"/>
    </source>
</evidence>
<evidence type="ECO:0000313" key="7">
    <source>
        <dbReference type="EnsemblMetazoa" id="XP_014241496.1"/>
    </source>
</evidence>
<dbReference type="InterPro" id="IPR000058">
    <property type="entry name" value="Znf_AN1"/>
</dbReference>
<dbReference type="GO" id="GO:0008270">
    <property type="term" value="F:zinc ion binding"/>
    <property type="evidence" value="ECO:0007669"/>
    <property type="project" value="UniProtKB-KW"/>
</dbReference>
<evidence type="ECO:0000256" key="4">
    <source>
        <dbReference type="PROSITE-ProRule" id="PRU00449"/>
    </source>
</evidence>
<keyword evidence="8" id="KW-1185">Reference proteome</keyword>
<dbReference type="InterPro" id="IPR050652">
    <property type="entry name" value="AN1_A20_ZnFinger"/>
</dbReference>
<dbReference type="FunFam" id="4.10.1110.10:FF:000001">
    <property type="entry name" value="Zinc finger AN1-type containing 6"/>
    <property type="match status" value="1"/>
</dbReference>
<evidence type="ECO:0000256" key="1">
    <source>
        <dbReference type="ARBA" id="ARBA00022723"/>
    </source>
</evidence>
<evidence type="ECO:0000256" key="5">
    <source>
        <dbReference type="SAM" id="MobiDB-lite"/>
    </source>
</evidence>
<dbReference type="Gene3D" id="4.10.1110.10">
    <property type="entry name" value="AN1-like Zinc finger"/>
    <property type="match status" value="1"/>
</dbReference>
<evidence type="ECO:0000256" key="3">
    <source>
        <dbReference type="ARBA" id="ARBA00022833"/>
    </source>
</evidence>
<dbReference type="KEGG" id="clec:106662162"/>
<evidence type="ECO:0000256" key="2">
    <source>
        <dbReference type="ARBA" id="ARBA00022771"/>
    </source>
</evidence>
<dbReference type="AlphaFoldDB" id="A0A8I6R8Z9"/>
<feature type="compositionally biased region" description="Basic and acidic residues" evidence="5">
    <location>
        <begin position="1"/>
        <end position="21"/>
    </location>
</feature>
<dbReference type="PROSITE" id="PS51039">
    <property type="entry name" value="ZF_AN1"/>
    <property type="match status" value="1"/>
</dbReference>
<dbReference type="EnsemblMetazoa" id="XM_014386010.2">
    <property type="protein sequence ID" value="XP_014241496.1"/>
    <property type="gene ID" value="LOC106662162"/>
</dbReference>
<accession>A0A8I6R8Z9</accession>
<dbReference type="SUPFAM" id="SSF118310">
    <property type="entry name" value="AN1-like Zinc finger"/>
    <property type="match status" value="1"/>
</dbReference>
<feature type="region of interest" description="Disordered" evidence="5">
    <location>
        <begin position="1"/>
        <end position="53"/>
    </location>
</feature>
<evidence type="ECO:0000313" key="8">
    <source>
        <dbReference type="Proteomes" id="UP000494040"/>
    </source>
</evidence>
<proteinExistence type="predicted"/>
<dbReference type="OrthoDB" id="428577at2759"/>
<keyword evidence="1" id="KW-0479">Metal-binding</keyword>
<keyword evidence="3" id="KW-0862">Zinc</keyword>
<dbReference type="InterPro" id="IPR035896">
    <property type="entry name" value="AN1-like_Znf"/>
</dbReference>
<dbReference type="Proteomes" id="UP000494040">
    <property type="component" value="Unassembled WGS sequence"/>
</dbReference>
<dbReference type="PANTHER" id="PTHR10634:SF149">
    <property type="entry name" value="AN1-TYPE DOMAIN-CONTAINING PROTEIN-RELATED"/>
    <property type="match status" value="1"/>
</dbReference>
<dbReference type="PANTHER" id="PTHR10634">
    <property type="entry name" value="AN1-TYPE ZINC FINGER PROTEIN"/>
    <property type="match status" value="1"/>
</dbReference>
<keyword evidence="2 4" id="KW-0863">Zinc-finger</keyword>
<name>A0A8I6R8Z9_CIMLE</name>
<feature type="compositionally biased region" description="Polar residues" evidence="5">
    <location>
        <begin position="22"/>
        <end position="36"/>
    </location>
</feature>
<dbReference type="SMART" id="SM00154">
    <property type="entry name" value="ZnF_AN1"/>
    <property type="match status" value="1"/>
</dbReference>
<dbReference type="Pfam" id="PF01428">
    <property type="entry name" value="zf-AN1"/>
    <property type="match status" value="1"/>
</dbReference>
<protein>
    <recommendedName>
        <fullName evidence="6">AN1-type domain-containing protein</fullName>
    </recommendedName>
</protein>
<dbReference type="GeneID" id="106662162"/>
<feature type="compositionally biased region" description="Low complexity" evidence="5">
    <location>
        <begin position="42"/>
        <end position="53"/>
    </location>
</feature>
<dbReference type="RefSeq" id="XP_014241496.1">
    <property type="nucleotide sequence ID" value="XM_014386010.2"/>
</dbReference>
<sequence>MSENENKKDKLGSESERRIDESSNSEVNPHTSVTRANENEQTENSSSSNISKNDQIDSGVCLISSSDISPVGAVEVLPQAIEVNDPLYKLIPETLKVECPSVTKVRKNLEIPFTIFESDDSEDSKMKASKDTKEVESNCPLVKRDTEQDSFMVPSCSSCTIPSAYNVNLPATSDQDLKSEKEITLPAESFEFILNDPSNPSHNFNPDNSTILVPTDNQKLKKANRCAVCKKKVGLTGIVCRCGDVFCSIHRYTDMHECPINYRELGAEEIRKKNPVVKKDKVNKI</sequence>
<reference evidence="7" key="1">
    <citation type="submission" date="2022-01" db="UniProtKB">
        <authorList>
            <consortium name="EnsemblMetazoa"/>
        </authorList>
    </citation>
    <scope>IDENTIFICATION</scope>
</reference>
<feature type="domain" description="AN1-type" evidence="6">
    <location>
        <begin position="220"/>
        <end position="266"/>
    </location>
</feature>